<keyword evidence="2" id="KW-0812">Transmembrane</keyword>
<feature type="transmembrane region" description="Helical" evidence="2">
    <location>
        <begin position="6"/>
        <end position="25"/>
    </location>
</feature>
<name>A0A3R6ZUD3_9STRA</name>
<gene>
    <name evidence="3" type="ORF">DYB32_002067</name>
</gene>
<evidence type="ECO:0000313" key="4">
    <source>
        <dbReference type="Proteomes" id="UP000285060"/>
    </source>
</evidence>
<dbReference type="Proteomes" id="UP000285060">
    <property type="component" value="Unassembled WGS sequence"/>
</dbReference>
<keyword evidence="2" id="KW-1133">Transmembrane helix</keyword>
<evidence type="ECO:0000256" key="2">
    <source>
        <dbReference type="SAM" id="Phobius"/>
    </source>
</evidence>
<proteinExistence type="predicted"/>
<dbReference type="AlphaFoldDB" id="A0A3R6ZUD3"/>
<feature type="region of interest" description="Disordered" evidence="1">
    <location>
        <begin position="56"/>
        <end position="101"/>
    </location>
</feature>
<dbReference type="EMBL" id="QUSY01000102">
    <property type="protein sequence ID" value="RHY32972.1"/>
    <property type="molecule type" value="Genomic_DNA"/>
</dbReference>
<keyword evidence="4" id="KW-1185">Reference proteome</keyword>
<sequence>MPAPHANAVQAVILGAAVTWIYCISEFRIVMWLRYLALCFGLAGWCLLPGGRHSTAESLATNEPEHEEDTPLVPTATSNAADGKPDPLEENEVAQEDATADVDATTTDPEFVCQAPTLLRLRSRDVYLTTQEEKWAQDEHGHMYLSQSSKRVLIQCPASENEAVLQRVAQCGFTGAAMVPSPSTGPPSPRQLSLREQWTAYIVDQAKAMVHAVVDSALRVVGGAILMATCGLVWNYSLGINTDISFHDLLWKHLQDV</sequence>
<feature type="compositionally biased region" description="Acidic residues" evidence="1">
    <location>
        <begin position="88"/>
        <end position="100"/>
    </location>
</feature>
<organism evidence="3 4">
    <name type="scientific">Aphanomyces invadans</name>
    <dbReference type="NCBI Taxonomy" id="157072"/>
    <lineage>
        <taxon>Eukaryota</taxon>
        <taxon>Sar</taxon>
        <taxon>Stramenopiles</taxon>
        <taxon>Oomycota</taxon>
        <taxon>Saprolegniomycetes</taxon>
        <taxon>Saprolegniales</taxon>
        <taxon>Verrucalvaceae</taxon>
        <taxon>Aphanomyces</taxon>
    </lineage>
</organism>
<reference evidence="3 4" key="1">
    <citation type="submission" date="2018-08" db="EMBL/GenBank/DDBJ databases">
        <title>Aphanomyces genome sequencing and annotation.</title>
        <authorList>
            <person name="Minardi D."/>
            <person name="Oidtmann B."/>
            <person name="Van Der Giezen M."/>
            <person name="Studholme D.J."/>
        </authorList>
    </citation>
    <scope>NUCLEOTIDE SEQUENCE [LARGE SCALE GENOMIC DNA]</scope>
    <source>
        <strain evidence="3 4">NJM0002</strain>
    </source>
</reference>
<evidence type="ECO:0000313" key="3">
    <source>
        <dbReference type="EMBL" id="RHY32972.1"/>
    </source>
</evidence>
<evidence type="ECO:0000256" key="1">
    <source>
        <dbReference type="SAM" id="MobiDB-lite"/>
    </source>
</evidence>
<keyword evidence="2" id="KW-0472">Membrane</keyword>
<comment type="caution">
    <text evidence="3">The sequence shown here is derived from an EMBL/GenBank/DDBJ whole genome shotgun (WGS) entry which is preliminary data.</text>
</comment>
<accession>A0A3R6ZUD3</accession>
<protein>
    <submittedName>
        <fullName evidence="3">Uncharacterized protein</fullName>
    </submittedName>
</protein>